<dbReference type="EMBL" id="BSEC01000002">
    <property type="protein sequence ID" value="GLI95229.1"/>
    <property type="molecule type" value="Genomic_DNA"/>
</dbReference>
<reference evidence="1" key="1">
    <citation type="journal article" date="2023" name="Int. J. Syst. Evol. Microbiol.">
        <title>Methylocystis iwaonis sp. nov., a type II methane-oxidizing bacterium from surface soil of a rice paddy field in Japan, and emended description of the genus Methylocystis (ex Whittenbury et al. 1970) Bowman et al. 1993.</title>
        <authorList>
            <person name="Kaise H."/>
            <person name="Sawadogo J.B."/>
            <person name="Alam M.S."/>
            <person name="Ueno C."/>
            <person name="Dianou D."/>
            <person name="Shinjo R."/>
            <person name="Asakawa S."/>
        </authorList>
    </citation>
    <scope>NUCLEOTIDE SEQUENCE</scope>
    <source>
        <strain evidence="1">LMG27198</strain>
    </source>
</reference>
<gene>
    <name evidence="1" type="ORF">LMG27198_42210</name>
</gene>
<protein>
    <submittedName>
        <fullName evidence="1">Uncharacterized protein</fullName>
    </submittedName>
</protein>
<dbReference type="AlphaFoldDB" id="A0A9W6LU95"/>
<name>A0A9W6LU95_9HYPH</name>
<comment type="caution">
    <text evidence="1">The sequence shown here is derived from an EMBL/GenBank/DDBJ whole genome shotgun (WGS) entry which is preliminary data.</text>
</comment>
<accession>A0A9W6LU95</accession>
<evidence type="ECO:0000313" key="1">
    <source>
        <dbReference type="EMBL" id="GLI95229.1"/>
    </source>
</evidence>
<proteinExistence type="predicted"/>
<evidence type="ECO:0000313" key="2">
    <source>
        <dbReference type="Proteomes" id="UP001144323"/>
    </source>
</evidence>
<dbReference type="RefSeq" id="WP_281805936.1">
    <property type="nucleotide sequence ID" value="NZ_BSEC01000002.1"/>
</dbReference>
<sequence length="63" mass="7050">MVPSGIKRDNKTPFRTRKLDNGTVVIEDAYEGRYNYSGPRSAGTHIKGLRVETPDTKKAVTQK</sequence>
<dbReference type="Proteomes" id="UP001144323">
    <property type="component" value="Unassembled WGS sequence"/>
</dbReference>
<organism evidence="1 2">
    <name type="scientific">Methylocystis echinoides</name>
    <dbReference type="NCBI Taxonomy" id="29468"/>
    <lineage>
        <taxon>Bacteria</taxon>
        <taxon>Pseudomonadati</taxon>
        <taxon>Pseudomonadota</taxon>
        <taxon>Alphaproteobacteria</taxon>
        <taxon>Hyphomicrobiales</taxon>
        <taxon>Methylocystaceae</taxon>
        <taxon>Methylocystis</taxon>
    </lineage>
</organism>
<keyword evidence="2" id="KW-1185">Reference proteome</keyword>